<feature type="compositionally biased region" description="Polar residues" evidence="1">
    <location>
        <begin position="15"/>
        <end position="24"/>
    </location>
</feature>
<sequence length="366" mass="39726">MTTEQTHPNPPTISPVVTPTQPGTSTFVFGQGKTAPRPFLKLLTTKYIYDLAPDPSLVPRPLTIRKQTRNVSAPAALGSATLDTWQAERCNETRDGGKYPTHHFRDRPRSHQHAILDIISRIVANGVDAAQIAKDMDMDPNELIQYMASFGVSARDAPSVLDEEIHAFFSSVPTTVFSGDKLCSALSDRDETPKPTHLMDIATNNLEAESDDGTESTHSQIAGQGLLSWSGDQDDVFGDSPHETVVAQVGGTHVQSEDVYHDAQESYGGTLSQESGMKLLNSDNPTCSEDLAGPEGQLDSKISFMAVPTPNIATGRKITEPRVFMPPVSILGRLFWKIPRVVWIILAVMAGRLLGILLTELDGSVP</sequence>
<dbReference type="GeneID" id="27715141"/>
<evidence type="ECO:0000256" key="1">
    <source>
        <dbReference type="SAM" id="MobiDB-lite"/>
    </source>
</evidence>
<dbReference type="OrthoDB" id="4160626at2759"/>
<name>A0A0D2GYS7_9EURO</name>
<dbReference type="AlphaFoldDB" id="A0A0D2GYS7"/>
<feature type="region of interest" description="Disordered" evidence="1">
    <location>
        <begin position="1"/>
        <end position="24"/>
    </location>
</feature>
<evidence type="ECO:0000313" key="3">
    <source>
        <dbReference type="Proteomes" id="UP000053411"/>
    </source>
</evidence>
<accession>A0A0D2GYS7</accession>
<dbReference type="RefSeq" id="XP_016628828.1">
    <property type="nucleotide sequence ID" value="XM_016779889.1"/>
</dbReference>
<dbReference type="EMBL" id="KN848085">
    <property type="protein sequence ID" value="KIX94705.1"/>
    <property type="molecule type" value="Genomic_DNA"/>
</dbReference>
<gene>
    <name evidence="2" type="ORF">Z520_09395</name>
</gene>
<reference evidence="2 3" key="1">
    <citation type="submission" date="2015-01" db="EMBL/GenBank/DDBJ databases">
        <title>The Genome Sequence of Fonsecaea multimorphosa CBS 102226.</title>
        <authorList>
            <consortium name="The Broad Institute Genomics Platform"/>
            <person name="Cuomo C."/>
            <person name="de Hoog S."/>
            <person name="Gorbushina A."/>
            <person name="Stielow B."/>
            <person name="Teixiera M."/>
            <person name="Abouelleil A."/>
            <person name="Chapman S.B."/>
            <person name="Priest M."/>
            <person name="Young S.K."/>
            <person name="Wortman J."/>
            <person name="Nusbaum C."/>
            <person name="Birren B."/>
        </authorList>
    </citation>
    <scope>NUCLEOTIDE SEQUENCE [LARGE SCALE GENOMIC DNA]</scope>
    <source>
        <strain evidence="2 3">CBS 102226</strain>
    </source>
</reference>
<evidence type="ECO:0000313" key="2">
    <source>
        <dbReference type="EMBL" id="KIX94705.1"/>
    </source>
</evidence>
<dbReference type="Proteomes" id="UP000053411">
    <property type="component" value="Unassembled WGS sequence"/>
</dbReference>
<organism evidence="2 3">
    <name type="scientific">Fonsecaea multimorphosa CBS 102226</name>
    <dbReference type="NCBI Taxonomy" id="1442371"/>
    <lineage>
        <taxon>Eukaryota</taxon>
        <taxon>Fungi</taxon>
        <taxon>Dikarya</taxon>
        <taxon>Ascomycota</taxon>
        <taxon>Pezizomycotina</taxon>
        <taxon>Eurotiomycetes</taxon>
        <taxon>Chaetothyriomycetidae</taxon>
        <taxon>Chaetothyriales</taxon>
        <taxon>Herpotrichiellaceae</taxon>
        <taxon>Fonsecaea</taxon>
    </lineage>
</organism>
<keyword evidence="3" id="KW-1185">Reference proteome</keyword>
<proteinExistence type="predicted"/>
<dbReference type="VEuPathDB" id="FungiDB:Z520_09395"/>
<protein>
    <submittedName>
        <fullName evidence="2">Uncharacterized protein</fullName>
    </submittedName>
</protein>